<dbReference type="RefSeq" id="WP_277865889.1">
    <property type="nucleotide sequence ID" value="NZ_JAKKUT010000002.1"/>
</dbReference>
<organism evidence="2 3">
    <name type="scientific">Candidatus Synechococcus calcipolaris G9</name>
    <dbReference type="NCBI Taxonomy" id="1497997"/>
    <lineage>
        <taxon>Bacteria</taxon>
        <taxon>Bacillati</taxon>
        <taxon>Cyanobacteriota</taxon>
        <taxon>Cyanophyceae</taxon>
        <taxon>Synechococcales</taxon>
        <taxon>Synechococcaceae</taxon>
        <taxon>Synechococcus</taxon>
    </lineage>
</organism>
<keyword evidence="1" id="KW-0472">Membrane</keyword>
<keyword evidence="3" id="KW-1185">Reference proteome</keyword>
<sequence length="76" mass="8708">MDSQIIKSFVRPRQILPKGQPVCGTGKLLIVLMINLSLLTVAFLAFRQVRENELPSHRNPILRRQMENLNNRPSSL</sequence>
<evidence type="ECO:0000313" key="3">
    <source>
        <dbReference type="Proteomes" id="UP001154265"/>
    </source>
</evidence>
<feature type="transmembrane region" description="Helical" evidence="1">
    <location>
        <begin position="28"/>
        <end position="46"/>
    </location>
</feature>
<evidence type="ECO:0000313" key="2">
    <source>
        <dbReference type="EMBL" id="MDG2989965.1"/>
    </source>
</evidence>
<evidence type="ECO:0000256" key="1">
    <source>
        <dbReference type="SAM" id="Phobius"/>
    </source>
</evidence>
<reference evidence="2" key="1">
    <citation type="journal article" date="2022" name="Genome Biol. Evol.">
        <title>A New Gene Family Diagnostic for Intracellular Biomineralization of Amorphous Ca Carbonates by Cyanobacteria.</title>
        <authorList>
            <person name="Benzerara K."/>
            <person name="Duprat E."/>
            <person name="Bitard-Feildel T."/>
            <person name="Caumes G."/>
            <person name="Cassier-Chauvat C."/>
            <person name="Chauvat F."/>
            <person name="Dezi M."/>
            <person name="Diop S.I."/>
            <person name="Gaschignard G."/>
            <person name="Gorgen S."/>
            <person name="Gugger M."/>
            <person name="Lopez-Garcia P."/>
            <person name="Millet M."/>
            <person name="Skouri-Panet F."/>
            <person name="Moreira D."/>
            <person name="Callebaut I."/>
        </authorList>
    </citation>
    <scope>NUCLEOTIDE SEQUENCE</scope>
    <source>
        <strain evidence="2">G9</strain>
    </source>
</reference>
<comment type="caution">
    <text evidence="2">The sequence shown here is derived from an EMBL/GenBank/DDBJ whole genome shotgun (WGS) entry which is preliminary data.</text>
</comment>
<reference evidence="2" key="2">
    <citation type="submission" date="2022-01" db="EMBL/GenBank/DDBJ databases">
        <authorList>
            <person name="Zivanovic Y."/>
            <person name="Moreira D."/>
            <person name="Lopez-Garcia P."/>
        </authorList>
    </citation>
    <scope>NUCLEOTIDE SEQUENCE</scope>
    <source>
        <strain evidence="2">G9</strain>
    </source>
</reference>
<dbReference type="Proteomes" id="UP001154265">
    <property type="component" value="Unassembled WGS sequence"/>
</dbReference>
<protein>
    <submittedName>
        <fullName evidence="2">Uncharacterized protein</fullName>
    </submittedName>
</protein>
<keyword evidence="1" id="KW-1133">Transmembrane helix</keyword>
<keyword evidence="1" id="KW-0812">Transmembrane</keyword>
<proteinExistence type="predicted"/>
<gene>
    <name evidence="2" type="ORF">L3556_03310</name>
</gene>
<name>A0ABT6EW03_9SYNE</name>
<dbReference type="EMBL" id="JAKKUT010000002">
    <property type="protein sequence ID" value="MDG2989965.1"/>
    <property type="molecule type" value="Genomic_DNA"/>
</dbReference>
<accession>A0ABT6EW03</accession>